<feature type="compositionally biased region" description="Pro residues" evidence="5">
    <location>
        <begin position="691"/>
        <end position="703"/>
    </location>
</feature>
<keyword evidence="2" id="KW-0812">Transmembrane</keyword>
<protein>
    <recommendedName>
        <fullName evidence="6">Ubiquitin-like domain-containing protein</fullName>
    </recommendedName>
</protein>
<feature type="region of interest" description="Disordered" evidence="5">
    <location>
        <begin position="110"/>
        <end position="139"/>
    </location>
</feature>
<feature type="compositionally biased region" description="Polar residues" evidence="5">
    <location>
        <begin position="336"/>
        <end position="353"/>
    </location>
</feature>
<feature type="compositionally biased region" description="Basic and acidic residues" evidence="5">
    <location>
        <begin position="650"/>
        <end position="680"/>
    </location>
</feature>
<feature type="compositionally biased region" description="Polar residues" evidence="5">
    <location>
        <begin position="221"/>
        <end position="232"/>
    </location>
</feature>
<gene>
    <name evidence="7" type="ORF">DNG_01864</name>
</gene>
<feature type="compositionally biased region" description="Low complexity" evidence="5">
    <location>
        <begin position="564"/>
        <end position="581"/>
    </location>
</feature>
<evidence type="ECO:0000313" key="7">
    <source>
        <dbReference type="EMBL" id="SPN98823.1"/>
    </source>
</evidence>
<sequence>MEPEGSSAVQNASSEGPDAISADQLSINLKVISPSLSQPLLLSDLPAASTIQQLKERIRQELPTRPADNQQRLIYRGRMVNRAEEKLLGLFGEDMIRSSDQQSIHLIIPDQSESPATTTPVRGPSPISAPRGHDGVNPAHQYFDSVLQQNARYTSTGRRLPPSTTAAVPPSALLPNGPQRAASGATPMTEHHHNTPSPHPAAPHGPHHVHPAAPQMYRGQPTPTQYTSQGFQQMAHRLSREAAIHRAYLSQWDRTGGLPAGMRAPQVPVTNPLDAAQRRSSPAPLNYEGHPTADHQRLRGGGPEAGMSDAEVQNILRGADARQAILTMTNAMQRSVSGTSFGPQSGRATPNSLSGVAGGSSAAGVSTGFQAPTSSNSQSSPEVYIVYSPTGPRGLLINSSSSEMYYTPSTRPPTSTTPLLGLPNIPPYRPFSAQVAAPDQHAPGAEQPEMNQEDQGDGAQGRLRRRVRVRLNQPAGPAGPRRHNPAGAVAFVARAWPHFWLAFRLGLFVWWFTSSASSWSRWAAVVSIAIAIFVLNTGALDGLADTIWRVVCRHMENLIPMPGQNPADPQADQAQNNQAPQHGPREDDPQPEDMAARLVGNRRRGNASWLLDHVRRMERAGLLFLASIAPGVAERHIANLEAEMERQRREAEAAAEEARRAAEAERVDVNPEEAGVERAEGAGVAEDTQPGRPPSPPPPPQPLPAEAAPAL</sequence>
<evidence type="ECO:0000256" key="2">
    <source>
        <dbReference type="ARBA" id="ARBA00022692"/>
    </source>
</evidence>
<organism evidence="7 8">
    <name type="scientific">Cephalotrichum gorgonifer</name>
    <dbReference type="NCBI Taxonomy" id="2041049"/>
    <lineage>
        <taxon>Eukaryota</taxon>
        <taxon>Fungi</taxon>
        <taxon>Dikarya</taxon>
        <taxon>Ascomycota</taxon>
        <taxon>Pezizomycotina</taxon>
        <taxon>Sordariomycetes</taxon>
        <taxon>Hypocreomycetidae</taxon>
        <taxon>Microascales</taxon>
        <taxon>Microascaceae</taxon>
        <taxon>Cephalotrichum</taxon>
    </lineage>
</organism>
<evidence type="ECO:0000313" key="8">
    <source>
        <dbReference type="Proteomes" id="UP001187682"/>
    </source>
</evidence>
<keyword evidence="3" id="KW-1133">Transmembrane helix</keyword>
<dbReference type="EMBL" id="ONZQ02000002">
    <property type="protein sequence ID" value="SPN98823.1"/>
    <property type="molecule type" value="Genomic_DNA"/>
</dbReference>
<dbReference type="Proteomes" id="UP001187682">
    <property type="component" value="Unassembled WGS sequence"/>
</dbReference>
<evidence type="ECO:0000259" key="6">
    <source>
        <dbReference type="PROSITE" id="PS50053"/>
    </source>
</evidence>
<dbReference type="SUPFAM" id="SSF54236">
    <property type="entry name" value="Ubiquitin-like"/>
    <property type="match status" value="1"/>
</dbReference>
<feature type="region of interest" description="Disordered" evidence="5">
    <location>
        <begin position="650"/>
        <end position="711"/>
    </location>
</feature>
<keyword evidence="4" id="KW-0472">Membrane</keyword>
<reference evidence="7" key="1">
    <citation type="submission" date="2018-03" db="EMBL/GenBank/DDBJ databases">
        <authorList>
            <person name="Guldener U."/>
        </authorList>
    </citation>
    <scope>NUCLEOTIDE SEQUENCE</scope>
</reference>
<feature type="compositionally biased region" description="Low complexity" evidence="5">
    <location>
        <begin position="161"/>
        <end position="171"/>
    </location>
</feature>
<evidence type="ECO:0000256" key="3">
    <source>
        <dbReference type="ARBA" id="ARBA00022989"/>
    </source>
</evidence>
<keyword evidence="8" id="KW-1185">Reference proteome</keyword>
<feature type="region of interest" description="Disordered" evidence="5">
    <location>
        <begin position="154"/>
        <end position="234"/>
    </location>
</feature>
<dbReference type="Gene3D" id="3.10.20.90">
    <property type="entry name" value="Phosphatidylinositol 3-kinase Catalytic Subunit, Chain A, domain 1"/>
    <property type="match status" value="1"/>
</dbReference>
<feature type="compositionally biased region" description="Polar residues" evidence="5">
    <location>
        <begin position="111"/>
        <end position="120"/>
    </location>
</feature>
<comment type="subcellular location">
    <subcellularLocation>
        <location evidence="1">Membrane</location>
    </subcellularLocation>
</comment>
<name>A0AAE8MTX3_9PEZI</name>
<dbReference type="InterPro" id="IPR029071">
    <property type="entry name" value="Ubiquitin-like_domsf"/>
</dbReference>
<dbReference type="GO" id="GO:0030968">
    <property type="term" value="P:endoplasmic reticulum unfolded protein response"/>
    <property type="evidence" value="ECO:0007669"/>
    <property type="project" value="TreeGrafter"/>
</dbReference>
<evidence type="ECO:0000256" key="1">
    <source>
        <dbReference type="ARBA" id="ARBA00004370"/>
    </source>
</evidence>
<evidence type="ECO:0000256" key="5">
    <source>
        <dbReference type="SAM" id="MobiDB-lite"/>
    </source>
</evidence>
<dbReference type="PROSITE" id="PS50053">
    <property type="entry name" value="UBIQUITIN_2"/>
    <property type="match status" value="1"/>
</dbReference>
<dbReference type="PANTHER" id="PTHR12943:SF27">
    <property type="entry name" value="HOMOCYSTEINE-INDUCED ENDOPLASMIC RETICULUM PROTEIN, ISOFORM A"/>
    <property type="match status" value="1"/>
</dbReference>
<feature type="region of interest" description="Disordered" evidence="5">
    <location>
        <begin position="336"/>
        <end position="362"/>
    </location>
</feature>
<dbReference type="GO" id="GO:0016020">
    <property type="term" value="C:membrane"/>
    <property type="evidence" value="ECO:0007669"/>
    <property type="project" value="UniProtKB-SubCell"/>
</dbReference>
<feature type="compositionally biased region" description="Low complexity" evidence="5">
    <location>
        <begin position="407"/>
        <end position="423"/>
    </location>
</feature>
<dbReference type="PANTHER" id="PTHR12943">
    <property type="entry name" value="HOMOCYSTEINE-RESPONSIVE ENDOPLASMIC RETICULUM-RESIDENT UNIQUITIN-LIKE DOMAIN HERPUD PROTEIN FAMILY MEMBER"/>
    <property type="match status" value="1"/>
</dbReference>
<proteinExistence type="predicted"/>
<accession>A0AAE8MTX3</accession>
<feature type="domain" description="Ubiquitin-like" evidence="6">
    <location>
        <begin position="25"/>
        <end position="81"/>
    </location>
</feature>
<dbReference type="AlphaFoldDB" id="A0AAE8MTX3"/>
<evidence type="ECO:0000256" key="4">
    <source>
        <dbReference type="ARBA" id="ARBA00023136"/>
    </source>
</evidence>
<comment type="caution">
    <text evidence="7">The sequence shown here is derived from an EMBL/GenBank/DDBJ whole genome shotgun (WGS) entry which is preliminary data.</text>
</comment>
<feature type="region of interest" description="Disordered" evidence="5">
    <location>
        <begin position="404"/>
        <end position="423"/>
    </location>
</feature>
<feature type="region of interest" description="Disordered" evidence="5">
    <location>
        <begin position="435"/>
        <end position="464"/>
    </location>
</feature>
<dbReference type="InterPro" id="IPR039751">
    <property type="entry name" value="HERPUD1/2"/>
</dbReference>
<feature type="region of interest" description="Disordered" evidence="5">
    <location>
        <begin position="561"/>
        <end position="592"/>
    </location>
</feature>
<dbReference type="InterPro" id="IPR000626">
    <property type="entry name" value="Ubiquitin-like_dom"/>
</dbReference>